<dbReference type="Gene3D" id="1.10.1060.10">
    <property type="entry name" value="Alpha-helical ferredoxin"/>
    <property type="match status" value="1"/>
</dbReference>
<dbReference type="Proteomes" id="UP000317355">
    <property type="component" value="Unassembled WGS sequence"/>
</dbReference>
<sequence>MSHDFAKGVEVLSRQIDSRIAAYFSACVHCGLCAEACLFYTETDDPRYTPIYKLEPMRRLWKAQHTFWGKFAIKMGLSKPLTEQDFADWEELVYDSCTMCGRCSMVCPVGNDITYMIRKEREGFSAAGYAPVGMQEATHRALTIGSPMGITLKTLQAALIHVEKNTGLKIPMDQPGADYMTLFSSMEVVNFPEYIESIARIFDAAKVSWTISSEAFEATNSGIQIGSHDAAREIVSRVVNAAESLGVKYVISPECGHAYTAIRWEGPNLIGRPYKFEIIHILELLDQLQKDGRLLLSGHTDIPLTFHDPCQIVRRGGVVEPPRDLLAKVATGFVEMADHGTMNWCCGGGGGVSANERAEELRLKVFDRKRKQIEALGVKTMVTACANCRIVLEEGIEDREMDVQVIGLTELVAEHLSHNVTPG</sequence>
<dbReference type="STRING" id="1543721.AAY24_09090"/>
<dbReference type="InterPro" id="IPR004017">
    <property type="entry name" value="Cys_rich_dom"/>
</dbReference>
<keyword evidence="2" id="KW-0004">4Fe-4S</keyword>
<dbReference type="SUPFAM" id="SSF46548">
    <property type="entry name" value="alpha-helical ferredoxin"/>
    <property type="match status" value="1"/>
</dbReference>
<evidence type="ECO:0000256" key="6">
    <source>
        <dbReference type="ARBA" id="ARBA00023014"/>
    </source>
</evidence>
<keyword evidence="4" id="KW-0249">Electron transport</keyword>
<dbReference type="Pfam" id="PF02754">
    <property type="entry name" value="CCG"/>
    <property type="match status" value="1"/>
</dbReference>
<dbReference type="GO" id="GO:0051539">
    <property type="term" value="F:4 iron, 4 sulfur cluster binding"/>
    <property type="evidence" value="ECO:0007669"/>
    <property type="project" value="UniProtKB-KW"/>
</dbReference>
<protein>
    <submittedName>
        <fullName evidence="8">(Fe-S)-binding protein</fullName>
    </submittedName>
</protein>
<dbReference type="GO" id="GO:0046872">
    <property type="term" value="F:metal ion binding"/>
    <property type="evidence" value="ECO:0007669"/>
    <property type="project" value="UniProtKB-KW"/>
</dbReference>
<dbReference type="AlphaFoldDB" id="A0A558DBT8"/>
<feature type="domain" description="4Fe-4S ferredoxin-type" evidence="7">
    <location>
        <begin position="88"/>
        <end position="118"/>
    </location>
</feature>
<dbReference type="InterPro" id="IPR017900">
    <property type="entry name" value="4Fe4S_Fe_S_CS"/>
</dbReference>
<dbReference type="Pfam" id="PF13183">
    <property type="entry name" value="Fer4_8"/>
    <property type="match status" value="1"/>
</dbReference>
<evidence type="ECO:0000256" key="4">
    <source>
        <dbReference type="ARBA" id="ARBA00022982"/>
    </source>
</evidence>
<keyword evidence="3" id="KW-0479">Metal-binding</keyword>
<proteinExistence type="predicted"/>
<keyword evidence="5" id="KW-0408">Iron</keyword>
<dbReference type="PANTHER" id="PTHR43551:SF1">
    <property type="entry name" value="HETERODISULFIDE REDUCTASE"/>
    <property type="match status" value="1"/>
</dbReference>
<dbReference type="EMBL" id="VMRY01000009">
    <property type="protein sequence ID" value="TVT58484.1"/>
    <property type="molecule type" value="Genomic_DNA"/>
</dbReference>
<dbReference type="InterPro" id="IPR009051">
    <property type="entry name" value="Helical_ferredxn"/>
</dbReference>
<keyword evidence="6" id="KW-0411">Iron-sulfur</keyword>
<evidence type="ECO:0000256" key="3">
    <source>
        <dbReference type="ARBA" id="ARBA00022723"/>
    </source>
</evidence>
<name>A0A558DBT8_9GAMM</name>
<dbReference type="PROSITE" id="PS51379">
    <property type="entry name" value="4FE4S_FER_2"/>
    <property type="match status" value="1"/>
</dbReference>
<accession>A0A558DBT8</accession>
<evidence type="ECO:0000256" key="2">
    <source>
        <dbReference type="ARBA" id="ARBA00022485"/>
    </source>
</evidence>
<evidence type="ECO:0000313" key="8">
    <source>
        <dbReference type="EMBL" id="TVT58484.1"/>
    </source>
</evidence>
<evidence type="ECO:0000256" key="5">
    <source>
        <dbReference type="ARBA" id="ARBA00023004"/>
    </source>
</evidence>
<dbReference type="PANTHER" id="PTHR43551">
    <property type="entry name" value="FUMARATE REDUCTASE IRON-SULFUR SUBUNIT"/>
    <property type="match status" value="1"/>
</dbReference>
<organism evidence="8 9">
    <name type="scientific">Sedimenticola thiotaurini</name>
    <dbReference type="NCBI Taxonomy" id="1543721"/>
    <lineage>
        <taxon>Bacteria</taxon>
        <taxon>Pseudomonadati</taxon>
        <taxon>Pseudomonadota</taxon>
        <taxon>Gammaproteobacteria</taxon>
        <taxon>Chromatiales</taxon>
        <taxon>Sedimenticolaceae</taxon>
        <taxon>Sedimenticola</taxon>
    </lineage>
</organism>
<dbReference type="GO" id="GO:0016491">
    <property type="term" value="F:oxidoreductase activity"/>
    <property type="evidence" value="ECO:0007669"/>
    <property type="project" value="UniProtKB-ARBA"/>
</dbReference>
<keyword evidence="1" id="KW-0813">Transport</keyword>
<evidence type="ECO:0000313" key="9">
    <source>
        <dbReference type="Proteomes" id="UP000317355"/>
    </source>
</evidence>
<evidence type="ECO:0000259" key="7">
    <source>
        <dbReference type="PROSITE" id="PS51379"/>
    </source>
</evidence>
<gene>
    <name evidence="8" type="ORF">FHK82_03685</name>
</gene>
<reference evidence="8 9" key="1">
    <citation type="submission" date="2019-07" db="EMBL/GenBank/DDBJ databases">
        <title>The pathways for chlorine oxyanion respiration interact through the shared metabolite chlorate.</title>
        <authorList>
            <person name="Barnum T.P."/>
            <person name="Cheng Y."/>
            <person name="Hill K.A."/>
            <person name="Lucas L.N."/>
            <person name="Carlson H.K."/>
            <person name="Coates J.D."/>
        </authorList>
    </citation>
    <scope>NUCLEOTIDE SEQUENCE [LARGE SCALE GENOMIC DNA]</scope>
    <source>
        <strain evidence="8">BK-3</strain>
    </source>
</reference>
<evidence type="ECO:0000256" key="1">
    <source>
        <dbReference type="ARBA" id="ARBA00022448"/>
    </source>
</evidence>
<dbReference type="InterPro" id="IPR017896">
    <property type="entry name" value="4Fe4S_Fe-S-bd"/>
</dbReference>
<dbReference type="PROSITE" id="PS00198">
    <property type="entry name" value="4FE4S_FER_1"/>
    <property type="match status" value="1"/>
</dbReference>
<comment type="caution">
    <text evidence="8">The sequence shown here is derived from an EMBL/GenBank/DDBJ whole genome shotgun (WGS) entry which is preliminary data.</text>
</comment>